<evidence type="ECO:0000256" key="2">
    <source>
        <dbReference type="ARBA" id="ARBA00022679"/>
    </source>
</evidence>
<dbReference type="GO" id="GO:0008171">
    <property type="term" value="F:O-methyltransferase activity"/>
    <property type="evidence" value="ECO:0007669"/>
    <property type="project" value="InterPro"/>
</dbReference>
<dbReference type="PANTHER" id="PTHR30157:SF0">
    <property type="entry name" value="NADPH-DEPENDENT FERRIC-CHELATE REDUCTASE"/>
    <property type="match status" value="1"/>
</dbReference>
<dbReference type="AlphaFoldDB" id="G0HA96"/>
<gene>
    <name evidence="5" type="primary">siiA</name>
    <name evidence="5" type="ordered locus">CVAR_0759</name>
</gene>
<dbReference type="CDD" id="cd06193">
    <property type="entry name" value="siderophore_interacting"/>
    <property type="match status" value="1"/>
</dbReference>
<dbReference type="Gene3D" id="1.10.10.10">
    <property type="entry name" value="Winged helix-like DNA-binding domain superfamily/Winged helix DNA-binding domain"/>
    <property type="match status" value="1"/>
</dbReference>
<dbReference type="InterPro" id="IPR036390">
    <property type="entry name" value="WH_DNA-bd_sf"/>
</dbReference>
<dbReference type="Proteomes" id="UP000006659">
    <property type="component" value="Chromosome"/>
</dbReference>
<dbReference type="InterPro" id="IPR039374">
    <property type="entry name" value="SIP_fam"/>
</dbReference>
<sequence>MGNPSPLSPGVPVPRRARPTIVRPIALRELEVKRVADITPGLRRVTLTGGELDALTTPEGFDQLAFDSTGFDDDIKLIFAYPGETEPVLPMRKDGGIKFPKERRPLAKTYTVRRWDASTRELDVDFVKHGLGTATTWAYRAQPGERVHIAGPSTSKGLPEGADWLLIAGDDTATPAIARFLEDLPEDARGQVFLEVAEDSHVYDLREMPNMEVTWLARNGVPAGASTLLTDAVAGADWQEGQCFAWLAGEQSVVRDLRRGLIEQRGLDKAWIDFTGYWKRETVESVEGDAAVPDADNHETAFERFHEMAELLPPYALRAAANLGLGELISRGTSTVAGLVKATGADERALRKFLRYLEGLELVEPVGSTGADSATGDYRPEEYRLSEVGEYLTNEMVLDHLTDDGLVSRKELAFRGIEQAVRTGRPVYQEVTGRTYADLQADSTFADKGLENMARFASFMAGPLAASQSLARSGSGPRRIVLHARGANVLAAEFTAAFPETTVEIVDLPTQAGWYRADLPATVADAAARDRISIVEQSLFEETVPADTVMFVKTLGEIPDAEVVLALRKAASSLSDGGRILLLEDTQDIDHRDGPDEHAAETDLLNLALTGGGFRTVPELERVIADAGLKVTAAEVVGWGSVLRTLGRV</sequence>
<dbReference type="InterPro" id="IPR013113">
    <property type="entry name" value="SIP_FAD-bd"/>
</dbReference>
<evidence type="ECO:0000259" key="4">
    <source>
        <dbReference type="PROSITE" id="PS51384"/>
    </source>
</evidence>
<reference evidence="5 6" key="1">
    <citation type="journal article" date="2011" name="BMC Genomics">
        <title>Complete genome sequence of Corynebacterium variabile DSM 44702 isolated from the surface of smear-ripened cheeses and insights into cheese ripening and flavor generation.</title>
        <authorList>
            <person name="Schroeder J."/>
            <person name="Maus I."/>
            <person name="Trost E."/>
            <person name="Tauch A."/>
        </authorList>
    </citation>
    <scope>NUCLEOTIDE SEQUENCE [LARGE SCALE GENOMIC DNA]</scope>
    <source>
        <strain evidence="6">DSM 44702 / JCM 12073 / NCIMB 30131</strain>
    </source>
</reference>
<dbReference type="GO" id="GO:0016491">
    <property type="term" value="F:oxidoreductase activity"/>
    <property type="evidence" value="ECO:0007669"/>
    <property type="project" value="InterPro"/>
</dbReference>
<keyword evidence="1" id="KW-0489">Methyltransferase</keyword>
<dbReference type="EMBL" id="CP002917">
    <property type="protein sequence ID" value="AEK36112.1"/>
    <property type="molecule type" value="Genomic_DNA"/>
</dbReference>
<dbReference type="SUPFAM" id="SSF63380">
    <property type="entry name" value="Riboflavin synthase domain-like"/>
    <property type="match status" value="1"/>
</dbReference>
<keyword evidence="3" id="KW-0949">S-adenosyl-L-methionine</keyword>
<dbReference type="InterPro" id="IPR007037">
    <property type="entry name" value="SIP_rossman_dom"/>
</dbReference>
<dbReference type="PROSITE" id="PS51683">
    <property type="entry name" value="SAM_OMT_II"/>
    <property type="match status" value="1"/>
</dbReference>
<protein>
    <submittedName>
        <fullName evidence="5">Siderophore-interacting protein</fullName>
    </submittedName>
</protein>
<evidence type="ECO:0000313" key="5">
    <source>
        <dbReference type="EMBL" id="AEK36112.1"/>
    </source>
</evidence>
<dbReference type="STRING" id="858619.CVAR_0759"/>
<keyword evidence="2" id="KW-0808">Transferase</keyword>
<evidence type="ECO:0000313" key="6">
    <source>
        <dbReference type="Proteomes" id="UP000006659"/>
    </source>
</evidence>
<dbReference type="InterPro" id="IPR017927">
    <property type="entry name" value="FAD-bd_FR_type"/>
</dbReference>
<dbReference type="Gene3D" id="1.10.287.1350">
    <property type="match status" value="1"/>
</dbReference>
<dbReference type="InterPro" id="IPR017938">
    <property type="entry name" value="Riboflavin_synthase-like_b-brl"/>
</dbReference>
<dbReference type="GO" id="GO:0032259">
    <property type="term" value="P:methylation"/>
    <property type="evidence" value="ECO:0007669"/>
    <property type="project" value="UniProtKB-KW"/>
</dbReference>
<dbReference type="Pfam" id="PF00891">
    <property type="entry name" value="Methyltransf_2"/>
    <property type="match status" value="1"/>
</dbReference>
<dbReference type="SUPFAM" id="SSF53335">
    <property type="entry name" value="S-adenosyl-L-methionine-dependent methyltransferases"/>
    <property type="match status" value="1"/>
</dbReference>
<dbReference type="KEGG" id="cva:CVAR_0759"/>
<organism evidence="5 6">
    <name type="scientific">Corynebacterium variabile (strain DSM 44702 / CIP 107183 / JCM 12073 / NCIMB 30131)</name>
    <name type="common">Corynebacterium mooreparkense</name>
    <dbReference type="NCBI Taxonomy" id="858619"/>
    <lineage>
        <taxon>Bacteria</taxon>
        <taxon>Bacillati</taxon>
        <taxon>Actinomycetota</taxon>
        <taxon>Actinomycetes</taxon>
        <taxon>Mycobacteriales</taxon>
        <taxon>Corynebacteriaceae</taxon>
        <taxon>Corynebacterium</taxon>
    </lineage>
</organism>
<dbReference type="Pfam" id="PF04954">
    <property type="entry name" value="SIP"/>
    <property type="match status" value="1"/>
</dbReference>
<name>G0HA96_CORVD</name>
<dbReference type="PANTHER" id="PTHR30157">
    <property type="entry name" value="FERRIC REDUCTASE, NADPH-DEPENDENT"/>
    <property type="match status" value="1"/>
</dbReference>
<dbReference type="Pfam" id="PF08021">
    <property type="entry name" value="FAD_binding_9"/>
    <property type="match status" value="1"/>
</dbReference>
<dbReference type="Gene3D" id="3.40.50.150">
    <property type="entry name" value="Vaccinia Virus protein VP39"/>
    <property type="match status" value="1"/>
</dbReference>
<proteinExistence type="predicted"/>
<dbReference type="InterPro" id="IPR029063">
    <property type="entry name" value="SAM-dependent_MTases_sf"/>
</dbReference>
<dbReference type="Gene3D" id="2.40.30.10">
    <property type="entry name" value="Translation factors"/>
    <property type="match status" value="1"/>
</dbReference>
<accession>G0HA96</accession>
<dbReference type="PROSITE" id="PS51384">
    <property type="entry name" value="FAD_FR"/>
    <property type="match status" value="1"/>
</dbReference>
<dbReference type="InterPro" id="IPR036388">
    <property type="entry name" value="WH-like_DNA-bd_sf"/>
</dbReference>
<dbReference type="SUPFAM" id="SSF46785">
    <property type="entry name" value="Winged helix' DNA-binding domain"/>
    <property type="match status" value="1"/>
</dbReference>
<dbReference type="eggNOG" id="COG2375">
    <property type="taxonomic scope" value="Bacteria"/>
</dbReference>
<dbReference type="InterPro" id="IPR039261">
    <property type="entry name" value="FNR_nucleotide-bd"/>
</dbReference>
<dbReference type="Gene3D" id="3.40.50.80">
    <property type="entry name" value="Nucleotide-binding domain of ferredoxin-NADP reductase (FNR) module"/>
    <property type="match status" value="1"/>
</dbReference>
<feature type="domain" description="FAD-binding FR-type" evidence="4">
    <location>
        <begin position="25"/>
        <end position="159"/>
    </location>
</feature>
<dbReference type="InterPro" id="IPR016461">
    <property type="entry name" value="COMT-like"/>
</dbReference>
<dbReference type="HOGENOM" id="CLU_031373_0_0_11"/>
<evidence type="ECO:0000256" key="3">
    <source>
        <dbReference type="ARBA" id="ARBA00022691"/>
    </source>
</evidence>
<evidence type="ECO:0000256" key="1">
    <source>
        <dbReference type="ARBA" id="ARBA00022603"/>
    </source>
</evidence>
<dbReference type="InterPro" id="IPR001077">
    <property type="entry name" value="COMT_C"/>
</dbReference>